<dbReference type="HOGENOM" id="CLU_197373_0_0_9"/>
<dbReference type="Proteomes" id="UP000030635">
    <property type="component" value="Chromosome"/>
</dbReference>
<protein>
    <submittedName>
        <fullName evidence="1">Uncharacterized protein</fullName>
    </submittedName>
</protein>
<name>A0A0A7FYA6_9CLOT</name>
<evidence type="ECO:0000313" key="2">
    <source>
        <dbReference type="Proteomes" id="UP000030635"/>
    </source>
</evidence>
<dbReference type="EMBL" id="CP006905">
    <property type="protein sequence ID" value="AIY84583.1"/>
    <property type="molecule type" value="Genomic_DNA"/>
</dbReference>
<reference evidence="1 2" key="1">
    <citation type="journal article" date="2015" name="Infect. Genet. Evol.">
        <title>Genomic sequences of six botulinum neurotoxin-producing strains representing three clostridial species illustrate the mobility and diversity of botulinum neurotoxin genes.</title>
        <authorList>
            <person name="Smith T.J."/>
            <person name="Hill K.K."/>
            <person name="Xie G."/>
            <person name="Foley B.T."/>
            <person name="Williamson C.H."/>
            <person name="Foster J.T."/>
            <person name="Johnson S.L."/>
            <person name="Chertkov O."/>
            <person name="Teshima H."/>
            <person name="Gibbons H.S."/>
            <person name="Johnsky L.A."/>
            <person name="Karavis M.A."/>
            <person name="Smith L.A."/>
        </authorList>
    </citation>
    <scope>NUCLEOTIDE SEQUENCE [LARGE SCALE GENOMIC DNA]</scope>
    <source>
        <strain evidence="1">Sullivan</strain>
    </source>
</reference>
<dbReference type="AlphaFoldDB" id="A0A0A7FYA6"/>
<proteinExistence type="predicted"/>
<accession>A0A0A7FYA6</accession>
<evidence type="ECO:0000313" key="1">
    <source>
        <dbReference type="EMBL" id="AIY84583.1"/>
    </source>
</evidence>
<dbReference type="KEGG" id="cbv:U729_1886"/>
<organism evidence="1 2">
    <name type="scientific">Clostridium baratii str. Sullivan</name>
    <dbReference type="NCBI Taxonomy" id="1415775"/>
    <lineage>
        <taxon>Bacteria</taxon>
        <taxon>Bacillati</taxon>
        <taxon>Bacillota</taxon>
        <taxon>Clostridia</taxon>
        <taxon>Eubacteriales</taxon>
        <taxon>Clostridiaceae</taxon>
        <taxon>Clostridium</taxon>
    </lineage>
</organism>
<gene>
    <name evidence="1" type="ORF">U729_1886</name>
</gene>
<dbReference type="eggNOG" id="ENOG50324WS">
    <property type="taxonomic scope" value="Bacteria"/>
</dbReference>
<sequence>MLRIEKKTHLKDTVEYEEYSENVAKLTDKEKEELGIRTCGGCCKKRKQEKSK</sequence>
<dbReference type="RefSeq" id="WP_171991966.1">
    <property type="nucleotide sequence ID" value="NZ_CP006905.1"/>
</dbReference>
<keyword evidence="2" id="KW-1185">Reference proteome</keyword>